<feature type="domain" description="DUF7029" evidence="2">
    <location>
        <begin position="77"/>
        <end position="178"/>
    </location>
</feature>
<name>A0A8H4QUU4_9HELO</name>
<organism evidence="4 5">
    <name type="scientific">Cudoniella acicularis</name>
    <dbReference type="NCBI Taxonomy" id="354080"/>
    <lineage>
        <taxon>Eukaryota</taxon>
        <taxon>Fungi</taxon>
        <taxon>Dikarya</taxon>
        <taxon>Ascomycota</taxon>
        <taxon>Pezizomycotina</taxon>
        <taxon>Leotiomycetes</taxon>
        <taxon>Helotiales</taxon>
        <taxon>Tricladiaceae</taxon>
        <taxon>Cudoniella</taxon>
    </lineage>
</organism>
<dbReference type="InterPro" id="IPR054293">
    <property type="entry name" value="DUF7029"/>
</dbReference>
<feature type="signal peptide" evidence="1">
    <location>
        <begin position="1"/>
        <end position="19"/>
    </location>
</feature>
<evidence type="ECO:0000259" key="2">
    <source>
        <dbReference type="Pfam" id="PF22974"/>
    </source>
</evidence>
<evidence type="ECO:0000313" key="4">
    <source>
        <dbReference type="EMBL" id="KAF4617095.1"/>
    </source>
</evidence>
<evidence type="ECO:0000259" key="3">
    <source>
        <dbReference type="Pfam" id="PF23865"/>
    </source>
</evidence>
<feature type="chain" id="PRO_5034083158" evidence="1">
    <location>
        <begin position="20"/>
        <end position="480"/>
    </location>
</feature>
<dbReference type="Pfam" id="PF23865">
    <property type="entry name" value="DUF7223"/>
    <property type="match status" value="1"/>
</dbReference>
<sequence length="480" mass="53002">MRLALSLLATFCLWQTTHATFSSIKSRDDIKLKPLTDVDLGLQRRSEPKVRLKSHASLYWGNGEDTASILVNVTLETGEQEMIVSTDHFKTELKSVTCDTSLSLAFTSPETYQKAVESWHWVNFNEQRTFIMIVNYDNCSSDSERQPWIVNSATYDNSSNAVHFNASQKSWDQLGTAYTIQWGQEQEVPYLAKPRNNTLEPRVSLSAPVYNKNFDIDLSHNVDQNLLSKTTNDGLDFSIDCQNCGTKGKVHFEGHIKTSLEHPTTPKEWTMTVKPSGIEADLDLAFGVSGTLQKQWTNTVALVHVPIAGITIPGVMHIGPEFTLDAGYSLNSVAGSATIKAGVTAKISDKAIVFVNFLDSSKNKISGWKPTISPKITSANGEVHGSLDLSLQLAANVDCTLFDKAGACPNSKDIFGVTIDGTIGMDLSVQAWREWTRGNKENILNKDLYNNPNLYTLPQKCLPFVKGPKKSVPISNKKGH</sequence>
<evidence type="ECO:0000256" key="1">
    <source>
        <dbReference type="SAM" id="SignalP"/>
    </source>
</evidence>
<dbReference type="InterPro" id="IPR055647">
    <property type="entry name" value="DUF7223"/>
</dbReference>
<dbReference type="OrthoDB" id="160645at2759"/>
<dbReference type="Proteomes" id="UP000566819">
    <property type="component" value="Unassembled WGS sequence"/>
</dbReference>
<evidence type="ECO:0000313" key="5">
    <source>
        <dbReference type="Proteomes" id="UP000566819"/>
    </source>
</evidence>
<dbReference type="EMBL" id="JAAMPI010002179">
    <property type="protein sequence ID" value="KAF4617095.1"/>
    <property type="molecule type" value="Genomic_DNA"/>
</dbReference>
<accession>A0A8H4QUU4</accession>
<reference evidence="4 5" key="1">
    <citation type="submission" date="2020-03" db="EMBL/GenBank/DDBJ databases">
        <title>Draft Genome Sequence of Cudoniella acicularis.</title>
        <authorList>
            <person name="Buettner E."/>
            <person name="Kellner H."/>
        </authorList>
    </citation>
    <scope>NUCLEOTIDE SEQUENCE [LARGE SCALE GENOMIC DNA]</scope>
    <source>
        <strain evidence="4 5">DSM 108380</strain>
    </source>
</reference>
<keyword evidence="1" id="KW-0732">Signal</keyword>
<keyword evidence="5" id="KW-1185">Reference proteome</keyword>
<comment type="caution">
    <text evidence="4">The sequence shown here is derived from an EMBL/GenBank/DDBJ whole genome shotgun (WGS) entry which is preliminary data.</text>
</comment>
<dbReference type="AlphaFoldDB" id="A0A8H4QUU4"/>
<protein>
    <submittedName>
        <fullName evidence="4">Uncharacterized protein</fullName>
    </submittedName>
</protein>
<gene>
    <name evidence="4" type="ORF">G7Y89_g15055</name>
</gene>
<dbReference type="Pfam" id="PF22974">
    <property type="entry name" value="DUF7029"/>
    <property type="match status" value="1"/>
</dbReference>
<proteinExistence type="predicted"/>
<feature type="domain" description="DUF7223" evidence="3">
    <location>
        <begin position="216"/>
        <end position="404"/>
    </location>
</feature>